<gene>
    <name evidence="2" type="ORF">QJ522_17945</name>
</gene>
<dbReference type="Proteomes" id="UP001431776">
    <property type="component" value="Unassembled WGS sequence"/>
</dbReference>
<reference evidence="2" key="1">
    <citation type="submission" date="2023-05" db="EMBL/GenBank/DDBJ databases">
        <title>Anaerotaeda fermentans gen. nov., sp. nov., a novel anaerobic planctomycete of the new family within the order Sedimentisphaerales isolated from Taman Peninsula, Russia.</title>
        <authorList>
            <person name="Khomyakova M.A."/>
            <person name="Merkel A.Y."/>
            <person name="Slobodkin A.I."/>
        </authorList>
    </citation>
    <scope>NUCLEOTIDE SEQUENCE</scope>
    <source>
        <strain evidence="2">M17dextr</strain>
    </source>
</reference>
<dbReference type="RefSeq" id="WP_349246355.1">
    <property type="nucleotide sequence ID" value="NZ_JASCXX010000026.1"/>
</dbReference>
<dbReference type="AlphaFoldDB" id="A0AAW6U4V1"/>
<keyword evidence="1" id="KW-0732">Signal</keyword>
<evidence type="ECO:0008006" key="4">
    <source>
        <dbReference type="Google" id="ProtNLM"/>
    </source>
</evidence>
<accession>A0AAW6U4V1</accession>
<evidence type="ECO:0000313" key="2">
    <source>
        <dbReference type="EMBL" id="MDI6450948.1"/>
    </source>
</evidence>
<proteinExistence type="predicted"/>
<comment type="caution">
    <text evidence="2">The sequence shown here is derived from an EMBL/GenBank/DDBJ whole genome shotgun (WGS) entry which is preliminary data.</text>
</comment>
<feature type="chain" id="PRO_5043487851" description="DUF1307 domain-containing protein" evidence="1">
    <location>
        <begin position="22"/>
        <end position="181"/>
    </location>
</feature>
<dbReference type="EMBL" id="JASCXX010000026">
    <property type="protein sequence ID" value="MDI6450948.1"/>
    <property type="molecule type" value="Genomic_DNA"/>
</dbReference>
<sequence>MNGRGRAMAVIGAVMISALLAGCEGNTRAVFTKPELITYERLAVLGLDPEQEQIFMAVYMKTFVGKPITFVERGELAKIIGEQDLLQGRLNEKTRARIKQILGVEALFLCSYYKDEDRPGKLMKLRVRVVDSETGAIVGSALTETFMRFDNHAQAAVEALKKDLLGGGYHRSYPRSNQEPM</sequence>
<name>A0AAW6U4V1_9BACT</name>
<evidence type="ECO:0000313" key="3">
    <source>
        <dbReference type="Proteomes" id="UP001431776"/>
    </source>
</evidence>
<keyword evidence="3" id="KW-1185">Reference proteome</keyword>
<feature type="signal peptide" evidence="1">
    <location>
        <begin position="1"/>
        <end position="21"/>
    </location>
</feature>
<organism evidence="2 3">
    <name type="scientific">Anaerobaca lacustris</name>
    <dbReference type="NCBI Taxonomy" id="3044600"/>
    <lineage>
        <taxon>Bacteria</taxon>
        <taxon>Pseudomonadati</taxon>
        <taxon>Planctomycetota</taxon>
        <taxon>Phycisphaerae</taxon>
        <taxon>Sedimentisphaerales</taxon>
        <taxon>Anaerobacaceae</taxon>
        <taxon>Anaerobaca</taxon>
    </lineage>
</organism>
<dbReference type="Gene3D" id="3.40.50.10610">
    <property type="entry name" value="ABC-type transport auxiliary lipoprotein component"/>
    <property type="match status" value="1"/>
</dbReference>
<protein>
    <recommendedName>
        <fullName evidence="4">DUF1307 domain-containing protein</fullName>
    </recommendedName>
</protein>
<evidence type="ECO:0000256" key="1">
    <source>
        <dbReference type="SAM" id="SignalP"/>
    </source>
</evidence>
<dbReference type="PROSITE" id="PS51257">
    <property type="entry name" value="PROKAR_LIPOPROTEIN"/>
    <property type="match status" value="1"/>
</dbReference>